<evidence type="ECO:0000313" key="3">
    <source>
        <dbReference type="Proteomes" id="UP000800035"/>
    </source>
</evidence>
<sequence>MASAAAAANIQPHPPLHNIIARLNRIENVTVKVGRAPHTQDTTYTVHKAFLTHYSEFFMGALQRSRKEAGDQTVTLEDVEPAVFNIFIECIHNACRRPENFGSR</sequence>
<reference evidence="2" key="1">
    <citation type="journal article" date="2020" name="Stud. Mycol.">
        <title>101 Dothideomycetes genomes: a test case for predicting lifestyles and emergence of pathogens.</title>
        <authorList>
            <person name="Haridas S."/>
            <person name="Albert R."/>
            <person name="Binder M."/>
            <person name="Bloem J."/>
            <person name="Labutti K."/>
            <person name="Salamov A."/>
            <person name="Andreopoulos B."/>
            <person name="Baker S."/>
            <person name="Barry K."/>
            <person name="Bills G."/>
            <person name="Bluhm B."/>
            <person name="Cannon C."/>
            <person name="Castanera R."/>
            <person name="Culley D."/>
            <person name="Daum C."/>
            <person name="Ezra D."/>
            <person name="Gonzalez J."/>
            <person name="Henrissat B."/>
            <person name="Kuo A."/>
            <person name="Liang C."/>
            <person name="Lipzen A."/>
            <person name="Lutzoni F."/>
            <person name="Magnuson J."/>
            <person name="Mondo S."/>
            <person name="Nolan M."/>
            <person name="Ohm R."/>
            <person name="Pangilinan J."/>
            <person name="Park H.-J."/>
            <person name="Ramirez L."/>
            <person name="Alfaro M."/>
            <person name="Sun H."/>
            <person name="Tritt A."/>
            <person name="Yoshinaga Y."/>
            <person name="Zwiers L.-H."/>
            <person name="Turgeon B."/>
            <person name="Goodwin S."/>
            <person name="Spatafora J."/>
            <person name="Crous P."/>
            <person name="Grigoriev I."/>
        </authorList>
    </citation>
    <scope>NUCLEOTIDE SEQUENCE</scope>
    <source>
        <strain evidence="2">CBS 675.92</strain>
    </source>
</reference>
<organism evidence="2 3">
    <name type="scientific">Byssothecium circinans</name>
    <dbReference type="NCBI Taxonomy" id="147558"/>
    <lineage>
        <taxon>Eukaryota</taxon>
        <taxon>Fungi</taxon>
        <taxon>Dikarya</taxon>
        <taxon>Ascomycota</taxon>
        <taxon>Pezizomycotina</taxon>
        <taxon>Dothideomycetes</taxon>
        <taxon>Pleosporomycetidae</taxon>
        <taxon>Pleosporales</taxon>
        <taxon>Massarineae</taxon>
        <taxon>Massarinaceae</taxon>
        <taxon>Byssothecium</taxon>
    </lineage>
</organism>
<dbReference type="Proteomes" id="UP000800035">
    <property type="component" value="Unassembled WGS sequence"/>
</dbReference>
<proteinExistence type="predicted"/>
<dbReference type="OrthoDB" id="194443at2759"/>
<dbReference type="PANTHER" id="PTHR47843:SF2">
    <property type="entry name" value="BTB DOMAIN-CONTAINING PROTEIN"/>
    <property type="match status" value="1"/>
</dbReference>
<dbReference type="Gene3D" id="3.30.710.10">
    <property type="entry name" value="Potassium Channel Kv1.1, Chain A"/>
    <property type="match status" value="1"/>
</dbReference>
<name>A0A6A5UB43_9PLEO</name>
<dbReference type="PROSITE" id="PS50097">
    <property type="entry name" value="BTB"/>
    <property type="match status" value="1"/>
</dbReference>
<keyword evidence="3" id="KW-1185">Reference proteome</keyword>
<accession>A0A6A5UB43</accession>
<dbReference type="InterPro" id="IPR000210">
    <property type="entry name" value="BTB/POZ_dom"/>
</dbReference>
<dbReference type="SUPFAM" id="SSF54695">
    <property type="entry name" value="POZ domain"/>
    <property type="match status" value="1"/>
</dbReference>
<evidence type="ECO:0000259" key="1">
    <source>
        <dbReference type="PROSITE" id="PS50097"/>
    </source>
</evidence>
<dbReference type="AlphaFoldDB" id="A0A6A5UB43"/>
<feature type="domain" description="BTB" evidence="1">
    <location>
        <begin position="27"/>
        <end position="93"/>
    </location>
</feature>
<dbReference type="Pfam" id="PF00651">
    <property type="entry name" value="BTB"/>
    <property type="match status" value="1"/>
</dbReference>
<evidence type="ECO:0000313" key="2">
    <source>
        <dbReference type="EMBL" id="KAF1960096.1"/>
    </source>
</evidence>
<dbReference type="PANTHER" id="PTHR47843">
    <property type="entry name" value="BTB DOMAIN-CONTAINING PROTEIN-RELATED"/>
    <property type="match status" value="1"/>
</dbReference>
<gene>
    <name evidence="2" type="ORF">CC80DRAFT_501380</name>
</gene>
<dbReference type="InterPro" id="IPR011333">
    <property type="entry name" value="SKP1/BTB/POZ_sf"/>
</dbReference>
<dbReference type="EMBL" id="ML976983">
    <property type="protein sequence ID" value="KAF1960096.1"/>
    <property type="molecule type" value="Genomic_DNA"/>
</dbReference>
<protein>
    <recommendedName>
        <fullName evidence="1">BTB domain-containing protein</fullName>
    </recommendedName>
</protein>
<dbReference type="CDD" id="cd18186">
    <property type="entry name" value="BTB_POZ_ZBTB_KLHL-like"/>
    <property type="match status" value="1"/>
</dbReference>